<dbReference type="PANTHER" id="PTHR46015">
    <property type="entry name" value="ZGC:172121"/>
    <property type="match status" value="1"/>
</dbReference>
<feature type="binding site" evidence="5">
    <location>
        <position position="401"/>
    </location>
    <ligand>
        <name>Zn(2+)</name>
        <dbReference type="ChEBI" id="CHEBI:29105"/>
    </ligand>
</feature>
<protein>
    <recommendedName>
        <fullName evidence="6">Hcy-binding domain-containing protein</fullName>
    </recommendedName>
</protein>
<evidence type="ECO:0000259" key="6">
    <source>
        <dbReference type="PROSITE" id="PS50970"/>
    </source>
</evidence>
<evidence type="ECO:0000256" key="5">
    <source>
        <dbReference type="PROSITE-ProRule" id="PRU00333"/>
    </source>
</evidence>
<dbReference type="InterPro" id="IPR003726">
    <property type="entry name" value="HCY_dom"/>
</dbReference>
<dbReference type="EMBL" id="SEKV01000107">
    <property type="protein sequence ID" value="TFY64155.1"/>
    <property type="molecule type" value="Genomic_DNA"/>
</dbReference>
<dbReference type="Gene3D" id="3.20.20.330">
    <property type="entry name" value="Homocysteine-binding-like domain"/>
    <property type="match status" value="1"/>
</dbReference>
<organism evidence="7 8">
    <name type="scientific">Rhodofomes roseus</name>
    <dbReference type="NCBI Taxonomy" id="34475"/>
    <lineage>
        <taxon>Eukaryota</taxon>
        <taxon>Fungi</taxon>
        <taxon>Dikarya</taxon>
        <taxon>Basidiomycota</taxon>
        <taxon>Agaricomycotina</taxon>
        <taxon>Agaricomycetes</taxon>
        <taxon>Polyporales</taxon>
        <taxon>Rhodofomes</taxon>
    </lineage>
</organism>
<dbReference type="PROSITE" id="PS50970">
    <property type="entry name" value="HCY"/>
    <property type="match status" value="1"/>
</dbReference>
<dbReference type="SUPFAM" id="SSF82282">
    <property type="entry name" value="Homocysteine S-methyltransferase"/>
    <property type="match status" value="1"/>
</dbReference>
<dbReference type="GO" id="GO:0009086">
    <property type="term" value="P:methionine biosynthetic process"/>
    <property type="evidence" value="ECO:0007669"/>
    <property type="project" value="TreeGrafter"/>
</dbReference>
<reference evidence="7 8" key="1">
    <citation type="submission" date="2019-01" db="EMBL/GenBank/DDBJ databases">
        <title>Genome sequencing of the rare red list fungi Fomitopsis rosea.</title>
        <authorList>
            <person name="Buettner E."/>
            <person name="Kellner H."/>
        </authorList>
    </citation>
    <scope>NUCLEOTIDE SEQUENCE [LARGE SCALE GENOMIC DNA]</scope>
    <source>
        <strain evidence="7 8">DSM 105464</strain>
    </source>
</reference>
<feature type="domain" description="Hcy-binding" evidence="6">
    <location>
        <begin position="4"/>
        <end position="415"/>
    </location>
</feature>
<dbReference type="GO" id="GO:0046872">
    <property type="term" value="F:metal ion binding"/>
    <property type="evidence" value="ECO:0007669"/>
    <property type="project" value="UniProtKB-KW"/>
</dbReference>
<dbReference type="InterPro" id="IPR036589">
    <property type="entry name" value="HCY_dom_sf"/>
</dbReference>
<dbReference type="AlphaFoldDB" id="A0A4Y9YP23"/>
<comment type="caution">
    <text evidence="7">The sequence shown here is derived from an EMBL/GenBank/DDBJ whole genome shotgun (WGS) entry which is preliminary data.</text>
</comment>
<gene>
    <name evidence="7" type="ORF">EVJ58_g2800</name>
</gene>
<dbReference type="PANTHER" id="PTHR46015:SF1">
    <property type="entry name" value="HOMOCYSTEINE S-METHYLTRANSFERASE-LIKE ISOFORM 1"/>
    <property type="match status" value="1"/>
</dbReference>
<comment type="cofactor">
    <cofactor evidence="5">
        <name>Zn(2+)</name>
        <dbReference type="ChEBI" id="CHEBI:29105"/>
    </cofactor>
</comment>
<evidence type="ECO:0000313" key="7">
    <source>
        <dbReference type="EMBL" id="TFY64155.1"/>
    </source>
</evidence>
<evidence type="ECO:0000256" key="3">
    <source>
        <dbReference type="ARBA" id="ARBA00022723"/>
    </source>
</evidence>
<feature type="binding site" evidence="5">
    <location>
        <position position="312"/>
    </location>
    <ligand>
        <name>Zn(2+)</name>
        <dbReference type="ChEBI" id="CHEBI:29105"/>
    </ligand>
</feature>
<dbReference type="GO" id="GO:0033528">
    <property type="term" value="P:S-methylmethionine cycle"/>
    <property type="evidence" value="ECO:0007669"/>
    <property type="project" value="TreeGrafter"/>
</dbReference>
<dbReference type="Proteomes" id="UP000298390">
    <property type="component" value="Unassembled WGS sequence"/>
</dbReference>
<feature type="binding site" evidence="5">
    <location>
        <position position="400"/>
    </location>
    <ligand>
        <name>Zn(2+)</name>
        <dbReference type="ChEBI" id="CHEBI:29105"/>
    </ligand>
</feature>
<keyword evidence="4 5" id="KW-0862">Zinc</keyword>
<keyword evidence="2 5" id="KW-0808">Transferase</keyword>
<keyword evidence="3 5" id="KW-0479">Metal-binding</keyword>
<dbReference type="STRING" id="34475.A0A4Y9YP23"/>
<accession>A0A4Y9YP23</accession>
<keyword evidence="1 5" id="KW-0489">Methyltransferase</keyword>
<dbReference type="GO" id="GO:0008898">
    <property type="term" value="F:S-adenosylmethionine-homocysteine S-methyltransferase activity"/>
    <property type="evidence" value="ECO:0007669"/>
    <property type="project" value="TreeGrafter"/>
</dbReference>
<evidence type="ECO:0000256" key="2">
    <source>
        <dbReference type="ARBA" id="ARBA00022679"/>
    </source>
</evidence>
<name>A0A4Y9YP23_9APHY</name>
<dbReference type="Pfam" id="PF02574">
    <property type="entry name" value="S-methyl_trans"/>
    <property type="match status" value="1"/>
</dbReference>
<proteinExistence type="predicted"/>
<evidence type="ECO:0000313" key="8">
    <source>
        <dbReference type="Proteomes" id="UP000298390"/>
    </source>
</evidence>
<dbReference type="InterPro" id="IPR051486">
    <property type="entry name" value="Hcy_S-methyltransferase"/>
</dbReference>
<sequence length="419" mass="47092">MYQPRMSHSGRNERILVLDGGLGTTLEELFQRDIFSPLWSAKPVDEDPEVIIKAHLAFLRAGADIILTSTPVRVRATARHFDVCGVCSYQCAFETFAASGYTGEDAVRVMRKSVRLAHEARRRFYEEQQDNERRERHVKIALSLGPFGATLSPAQEFDGFYPPPYGPSGYSDAPRQSNTNAFPNKSEGHRLRADSVEKLAEFHLGRLQVFADDPETWVLIDLVAFETVPLSREVKAIRRAVGKLQKELEGRGMEMKKWWVSTVWPDGRYPEEREPGGERVSPREVVHALLSEDNAETVTQEKPRPWGVGINCTSLDHLAPLLAEFTAGIRHLYSELSDTQGHKPWLVVYPNGGDTYDVARRVWVPTSNGKGDGWAARLWELANMTAQEERVWDGVVLGGCCRIGPAEIDALVRRVLDRA</sequence>
<evidence type="ECO:0000256" key="1">
    <source>
        <dbReference type="ARBA" id="ARBA00022603"/>
    </source>
</evidence>
<evidence type="ECO:0000256" key="4">
    <source>
        <dbReference type="ARBA" id="ARBA00022833"/>
    </source>
</evidence>
<dbReference type="GO" id="GO:0032259">
    <property type="term" value="P:methylation"/>
    <property type="evidence" value="ECO:0007669"/>
    <property type="project" value="UniProtKB-KW"/>
</dbReference>